<keyword evidence="16" id="KW-1185">Reference proteome</keyword>
<dbReference type="GO" id="GO:0015099">
    <property type="term" value="F:nickel cation transmembrane transporter activity"/>
    <property type="evidence" value="ECO:0007669"/>
    <property type="project" value="InterPro"/>
</dbReference>
<evidence type="ECO:0000256" key="10">
    <source>
        <dbReference type="ARBA" id="ARBA00024202"/>
    </source>
</evidence>
<dbReference type="PATRIC" id="fig|1459.3.peg.5470"/>
<comment type="similarity">
    <text evidence="10">Belongs to the binding-protein-dependent transport system permease family. OppBC subfamily.</text>
</comment>
<dbReference type="InterPro" id="IPR045621">
    <property type="entry name" value="BPD_transp_1_N"/>
</dbReference>
<dbReference type="Pfam" id="PF19300">
    <property type="entry name" value="BPD_transp_1_N"/>
    <property type="match status" value="1"/>
</dbReference>
<gene>
    <name evidence="15" type="ORF">AF332_24910</name>
</gene>
<dbReference type="STRING" id="1459.AF332_24910"/>
<dbReference type="PROSITE" id="PS50928">
    <property type="entry name" value="ABC_TM1"/>
    <property type="match status" value="1"/>
</dbReference>
<dbReference type="EMBL" id="LGUF01000007">
    <property type="protein sequence ID" value="KON89730.1"/>
    <property type="molecule type" value="Genomic_DNA"/>
</dbReference>
<evidence type="ECO:0000256" key="3">
    <source>
        <dbReference type="ARBA" id="ARBA00022475"/>
    </source>
</evidence>
<keyword evidence="9 13" id="KW-0472">Membrane</keyword>
<evidence type="ECO:0000256" key="12">
    <source>
        <dbReference type="ARBA" id="ARBA00044774"/>
    </source>
</evidence>
<dbReference type="InterPro" id="IPR035906">
    <property type="entry name" value="MetI-like_sf"/>
</dbReference>
<feature type="domain" description="ABC transmembrane type-1" evidence="14">
    <location>
        <begin position="95"/>
        <end position="296"/>
    </location>
</feature>
<keyword evidence="4" id="KW-0533">Nickel</keyword>
<comment type="subcellular location">
    <subcellularLocation>
        <location evidence="1 13">Cell membrane</location>
        <topology evidence="1 13">Multi-pass membrane protein</topology>
    </subcellularLocation>
</comment>
<organism evidence="15 16">
    <name type="scientific">Sporosarcina globispora</name>
    <name type="common">Bacillus globisporus</name>
    <dbReference type="NCBI Taxonomy" id="1459"/>
    <lineage>
        <taxon>Bacteria</taxon>
        <taxon>Bacillati</taxon>
        <taxon>Bacillota</taxon>
        <taxon>Bacilli</taxon>
        <taxon>Bacillales</taxon>
        <taxon>Caryophanaceae</taxon>
        <taxon>Sporosarcina</taxon>
    </lineage>
</organism>
<dbReference type="Pfam" id="PF00528">
    <property type="entry name" value="BPD_transp_1"/>
    <property type="match status" value="1"/>
</dbReference>
<evidence type="ECO:0000256" key="13">
    <source>
        <dbReference type="RuleBase" id="RU363032"/>
    </source>
</evidence>
<feature type="transmembrane region" description="Helical" evidence="13">
    <location>
        <begin position="134"/>
        <end position="157"/>
    </location>
</feature>
<feature type="transmembrane region" description="Helical" evidence="13">
    <location>
        <begin position="273"/>
        <end position="296"/>
    </location>
</feature>
<evidence type="ECO:0000256" key="8">
    <source>
        <dbReference type="ARBA" id="ARBA00023112"/>
    </source>
</evidence>
<dbReference type="PANTHER" id="PTHR43163:SF6">
    <property type="entry name" value="DIPEPTIDE TRANSPORT SYSTEM PERMEASE PROTEIN DPPB-RELATED"/>
    <property type="match status" value="1"/>
</dbReference>
<dbReference type="RefSeq" id="WP_053437094.1">
    <property type="nucleotide sequence ID" value="NZ_LGUF01000007.1"/>
</dbReference>
<keyword evidence="5 13" id="KW-0812">Transmembrane</keyword>
<dbReference type="AlphaFoldDB" id="A0A0M0GII0"/>
<evidence type="ECO:0000313" key="15">
    <source>
        <dbReference type="EMBL" id="KON89730.1"/>
    </source>
</evidence>
<dbReference type="CDD" id="cd06261">
    <property type="entry name" value="TM_PBP2"/>
    <property type="match status" value="1"/>
</dbReference>
<comment type="subunit">
    <text evidence="11">The complex is composed of two ATP-binding proteins (NikD and NikE), two transmembrane proteins (NikB and NikC) and a solute-binding protein (NikA).</text>
</comment>
<dbReference type="PANTHER" id="PTHR43163">
    <property type="entry name" value="DIPEPTIDE TRANSPORT SYSTEM PERMEASE PROTEIN DPPB-RELATED"/>
    <property type="match status" value="1"/>
</dbReference>
<feature type="transmembrane region" description="Helical" evidence="13">
    <location>
        <begin position="101"/>
        <end position="122"/>
    </location>
</feature>
<sequence>MLMFILRRILQTIPVIIGVTFVVFFIMQLVPGDPAVLLAGEGASKETIEAIREQLGLNQPLYIQYFEYLTNVFKGDLGVSLKNSQPVLNEILVRLPITIELAFFSIIITIVLGMAAGIISAVKPYSLTDVSVMLVALLGISLPSFWFGLMLMYFFSVKLQILPVAGWDSLLHVILPAITLGAGGAAIVARMTRSSMLEVIRQDYIRTARAKGLRERIIIYKHALRNALIPVITVVGLQFGALLGGTVLVESIFAINGLGRMIVDAIRMRDLPMVQGGVLFASLIFVVVNLFVDVFYRFFNKRIELN</sequence>
<dbReference type="Gene3D" id="1.10.3720.10">
    <property type="entry name" value="MetI-like"/>
    <property type="match status" value="1"/>
</dbReference>
<keyword evidence="6 13" id="KW-1133">Transmembrane helix</keyword>
<accession>A0A0M0GII0</accession>
<evidence type="ECO:0000256" key="1">
    <source>
        <dbReference type="ARBA" id="ARBA00004651"/>
    </source>
</evidence>
<comment type="caution">
    <text evidence="15">The sequence shown here is derived from an EMBL/GenBank/DDBJ whole genome shotgun (WGS) entry which is preliminary data.</text>
</comment>
<proteinExistence type="inferred from homology"/>
<dbReference type="NCBIfam" id="NF045470">
    <property type="entry name" value="Opp2B"/>
    <property type="match status" value="1"/>
</dbReference>
<keyword evidence="2 13" id="KW-0813">Transport</keyword>
<dbReference type="GO" id="GO:0005886">
    <property type="term" value="C:plasma membrane"/>
    <property type="evidence" value="ECO:0007669"/>
    <property type="project" value="UniProtKB-SubCell"/>
</dbReference>
<evidence type="ECO:0000256" key="11">
    <source>
        <dbReference type="ARBA" id="ARBA00038669"/>
    </source>
</evidence>
<evidence type="ECO:0000313" key="16">
    <source>
        <dbReference type="Proteomes" id="UP000037109"/>
    </source>
</evidence>
<dbReference type="InterPro" id="IPR050045">
    <property type="entry name" value="Opp2B"/>
</dbReference>
<dbReference type="SUPFAM" id="SSF161098">
    <property type="entry name" value="MetI-like"/>
    <property type="match status" value="1"/>
</dbReference>
<reference evidence="16" key="1">
    <citation type="submission" date="2015-07" db="EMBL/GenBank/DDBJ databases">
        <title>Fjat-10036 dsm4.</title>
        <authorList>
            <person name="Liu B."/>
            <person name="Wang J."/>
            <person name="Zhu Y."/>
            <person name="Liu G."/>
            <person name="Chen Q."/>
            <person name="Chen Z."/>
            <person name="Lan J."/>
            <person name="Che J."/>
            <person name="Ge C."/>
            <person name="Shi H."/>
            <person name="Pan Z."/>
            <person name="Liu X."/>
        </authorList>
    </citation>
    <scope>NUCLEOTIDE SEQUENCE [LARGE SCALE GENOMIC DNA]</scope>
    <source>
        <strain evidence="16">DSM 4</strain>
    </source>
</reference>
<evidence type="ECO:0000256" key="5">
    <source>
        <dbReference type="ARBA" id="ARBA00022692"/>
    </source>
</evidence>
<evidence type="ECO:0000256" key="9">
    <source>
        <dbReference type="ARBA" id="ARBA00023136"/>
    </source>
</evidence>
<evidence type="ECO:0000256" key="4">
    <source>
        <dbReference type="ARBA" id="ARBA00022596"/>
    </source>
</evidence>
<dbReference type="InterPro" id="IPR000515">
    <property type="entry name" value="MetI-like"/>
</dbReference>
<evidence type="ECO:0000256" key="7">
    <source>
        <dbReference type="ARBA" id="ARBA00023065"/>
    </source>
</evidence>
<feature type="transmembrane region" description="Helical" evidence="13">
    <location>
        <begin position="169"/>
        <end position="189"/>
    </location>
</feature>
<feature type="transmembrane region" description="Helical" evidence="13">
    <location>
        <begin position="12"/>
        <end position="30"/>
    </location>
</feature>
<dbReference type="GO" id="GO:0071916">
    <property type="term" value="F:dipeptide transmembrane transporter activity"/>
    <property type="evidence" value="ECO:0007669"/>
    <property type="project" value="TreeGrafter"/>
</dbReference>
<keyword evidence="7" id="KW-0406">Ion transport</keyword>
<evidence type="ECO:0000259" key="14">
    <source>
        <dbReference type="PROSITE" id="PS50928"/>
    </source>
</evidence>
<keyword evidence="8" id="KW-0921">Nickel transport</keyword>
<dbReference type="OrthoDB" id="401349at2"/>
<name>A0A0M0GII0_SPOGL</name>
<feature type="transmembrane region" description="Helical" evidence="13">
    <location>
        <begin position="227"/>
        <end position="253"/>
    </location>
</feature>
<evidence type="ECO:0000256" key="2">
    <source>
        <dbReference type="ARBA" id="ARBA00022448"/>
    </source>
</evidence>
<dbReference type="Proteomes" id="UP000037109">
    <property type="component" value="Unassembled WGS sequence"/>
</dbReference>
<evidence type="ECO:0000256" key="6">
    <source>
        <dbReference type="ARBA" id="ARBA00022989"/>
    </source>
</evidence>
<keyword evidence="3" id="KW-1003">Cell membrane</keyword>
<protein>
    <recommendedName>
        <fullName evidence="12">Nickel import system permease protein NikB</fullName>
    </recommendedName>
</protein>